<dbReference type="InterPro" id="IPR050567">
    <property type="entry name" value="Mitochondrial_Carrier"/>
</dbReference>
<evidence type="ECO:0000313" key="13">
    <source>
        <dbReference type="Proteomes" id="UP001165289"/>
    </source>
</evidence>
<keyword evidence="13" id="KW-1185">Reference proteome</keyword>
<evidence type="ECO:0000256" key="10">
    <source>
        <dbReference type="RuleBase" id="RU000488"/>
    </source>
</evidence>
<feature type="transmembrane region" description="Helical" evidence="11">
    <location>
        <begin position="75"/>
        <end position="97"/>
    </location>
</feature>
<evidence type="ECO:0000256" key="2">
    <source>
        <dbReference type="ARBA" id="ARBA00006375"/>
    </source>
</evidence>
<organism evidence="12 13">
    <name type="scientific">Oopsacas minuta</name>
    <dbReference type="NCBI Taxonomy" id="111878"/>
    <lineage>
        <taxon>Eukaryota</taxon>
        <taxon>Metazoa</taxon>
        <taxon>Porifera</taxon>
        <taxon>Hexactinellida</taxon>
        <taxon>Hexasterophora</taxon>
        <taxon>Lyssacinosida</taxon>
        <taxon>Leucopsacidae</taxon>
        <taxon>Oopsacas</taxon>
    </lineage>
</organism>
<dbReference type="GO" id="GO:0031966">
    <property type="term" value="C:mitochondrial membrane"/>
    <property type="evidence" value="ECO:0007669"/>
    <property type="project" value="UniProtKB-SubCell"/>
</dbReference>
<dbReference type="InterPro" id="IPR023395">
    <property type="entry name" value="MCP_dom_sf"/>
</dbReference>
<dbReference type="PROSITE" id="PS50920">
    <property type="entry name" value="SOLCAR"/>
    <property type="match status" value="3"/>
</dbReference>
<feature type="transmembrane region" description="Helical" evidence="11">
    <location>
        <begin position="109"/>
        <end position="129"/>
    </location>
</feature>
<evidence type="ECO:0008006" key="14">
    <source>
        <dbReference type="Google" id="ProtNLM"/>
    </source>
</evidence>
<dbReference type="GO" id="GO:0015227">
    <property type="term" value="F:O-acyl-L-carnitine transmembrane transporter activity"/>
    <property type="evidence" value="ECO:0007669"/>
    <property type="project" value="TreeGrafter"/>
</dbReference>
<comment type="similarity">
    <text evidence="2 10">Belongs to the mitochondrial carrier (TC 2.A.29) family.</text>
</comment>
<keyword evidence="7" id="KW-0496">Mitochondrion</keyword>
<name>A0AAV7JN99_9METZ</name>
<feature type="repeat" description="Solcar" evidence="9">
    <location>
        <begin position="14"/>
        <end position="100"/>
    </location>
</feature>
<evidence type="ECO:0000256" key="5">
    <source>
        <dbReference type="ARBA" id="ARBA00022737"/>
    </source>
</evidence>
<feature type="transmembrane region" description="Helical" evidence="11">
    <location>
        <begin position="20"/>
        <end position="40"/>
    </location>
</feature>
<reference evidence="12 13" key="1">
    <citation type="journal article" date="2023" name="BMC Biol.">
        <title>The compact genome of the sponge Oopsacas minuta (Hexactinellida) is lacking key metazoan core genes.</title>
        <authorList>
            <person name="Santini S."/>
            <person name="Schenkelaars Q."/>
            <person name="Jourda C."/>
            <person name="Duchesne M."/>
            <person name="Belahbib H."/>
            <person name="Rocher C."/>
            <person name="Selva M."/>
            <person name="Riesgo A."/>
            <person name="Vervoort M."/>
            <person name="Leys S.P."/>
            <person name="Kodjabachian L."/>
            <person name="Le Bivic A."/>
            <person name="Borchiellini C."/>
            <person name="Claverie J.M."/>
            <person name="Renard E."/>
        </authorList>
    </citation>
    <scope>NUCLEOTIDE SEQUENCE [LARGE SCALE GENOMIC DNA]</scope>
    <source>
        <strain evidence="12">SPO-2</strain>
    </source>
</reference>
<dbReference type="PANTHER" id="PTHR45624">
    <property type="entry name" value="MITOCHONDRIAL BASIC AMINO ACIDS TRANSPORTER-RELATED"/>
    <property type="match status" value="1"/>
</dbReference>
<evidence type="ECO:0000256" key="7">
    <source>
        <dbReference type="ARBA" id="ARBA00023128"/>
    </source>
</evidence>
<keyword evidence="6 11" id="KW-1133">Transmembrane helix</keyword>
<keyword evidence="8 9" id="KW-0472">Membrane</keyword>
<dbReference type="AlphaFoldDB" id="A0AAV7JN99"/>
<evidence type="ECO:0000313" key="12">
    <source>
        <dbReference type="EMBL" id="KAI6650447.1"/>
    </source>
</evidence>
<evidence type="ECO:0000256" key="8">
    <source>
        <dbReference type="ARBA" id="ARBA00023136"/>
    </source>
</evidence>
<dbReference type="InterPro" id="IPR018108">
    <property type="entry name" value="MCP_transmembrane"/>
</dbReference>
<evidence type="ECO:0000256" key="11">
    <source>
        <dbReference type="SAM" id="Phobius"/>
    </source>
</evidence>
<feature type="repeat" description="Solcar" evidence="9">
    <location>
        <begin position="208"/>
        <end position="293"/>
    </location>
</feature>
<dbReference type="GO" id="GO:1902603">
    <property type="term" value="P:carnitine transmembrane transport"/>
    <property type="evidence" value="ECO:0007669"/>
    <property type="project" value="TreeGrafter"/>
</dbReference>
<evidence type="ECO:0000256" key="1">
    <source>
        <dbReference type="ARBA" id="ARBA00004225"/>
    </source>
</evidence>
<feature type="repeat" description="Solcar" evidence="9">
    <location>
        <begin position="109"/>
        <end position="197"/>
    </location>
</feature>
<gene>
    <name evidence="12" type="ORF">LOD99_5884</name>
</gene>
<dbReference type="GO" id="GO:0006839">
    <property type="term" value="P:mitochondrial transport"/>
    <property type="evidence" value="ECO:0007669"/>
    <property type="project" value="TreeGrafter"/>
</dbReference>
<dbReference type="Pfam" id="PF00153">
    <property type="entry name" value="Mito_carr"/>
    <property type="match status" value="3"/>
</dbReference>
<evidence type="ECO:0000256" key="4">
    <source>
        <dbReference type="ARBA" id="ARBA00022692"/>
    </source>
</evidence>
<comment type="subcellular location">
    <subcellularLocation>
        <location evidence="1">Mitochondrion membrane</location>
        <topology evidence="1">Multi-pass membrane protein</topology>
    </subcellularLocation>
</comment>
<dbReference type="EMBL" id="JAKMXF010000311">
    <property type="protein sequence ID" value="KAI6650447.1"/>
    <property type="molecule type" value="Genomic_DNA"/>
</dbReference>
<sequence>MSSDSDTKSAQGKSNVVKNFFAGGIGGICLVASGHPLDLIKVRLQTQPDPPIYRGTMDCFLQIVKNEGIRGLYKGMFAPILGVTPMYALCFFGYGVGRNMQLKNPTDQLTYFQILKAGMLAGVFTTTIMTPGERIKCLLQIQSSAKEKKYSGPWDCAKQLYRSGGIRSIYKGTFATLLRDVPCSGAYFMSYEMILDRFSAPGQKRDSLHPAKVFIAGGCAGIFNWIVAIAPDTLKSRLQTSPEGKYTSIIQVYRDLVKTEGHKALFKGLTPVLLRAFPANAFCFLGFELTLRLLNYIIPE</sequence>
<evidence type="ECO:0000256" key="6">
    <source>
        <dbReference type="ARBA" id="ARBA00022989"/>
    </source>
</evidence>
<keyword evidence="4 9" id="KW-0812">Transmembrane</keyword>
<evidence type="ECO:0000256" key="3">
    <source>
        <dbReference type="ARBA" id="ARBA00022448"/>
    </source>
</evidence>
<proteinExistence type="inferred from homology"/>
<comment type="caution">
    <text evidence="12">The sequence shown here is derived from an EMBL/GenBank/DDBJ whole genome shotgun (WGS) entry which is preliminary data.</text>
</comment>
<accession>A0AAV7JN99</accession>
<evidence type="ECO:0000256" key="9">
    <source>
        <dbReference type="PROSITE-ProRule" id="PRU00282"/>
    </source>
</evidence>
<protein>
    <recommendedName>
        <fullName evidence="14">Mitochondrial carnitine/acylcarnitine carrier protein</fullName>
    </recommendedName>
</protein>
<dbReference type="PANTHER" id="PTHR45624:SF4">
    <property type="entry name" value="CONGESTED-LIKE TRACHEA PROTEIN-RELATED"/>
    <property type="match status" value="1"/>
</dbReference>
<dbReference type="SUPFAM" id="SSF103506">
    <property type="entry name" value="Mitochondrial carrier"/>
    <property type="match status" value="1"/>
</dbReference>
<dbReference type="Proteomes" id="UP001165289">
    <property type="component" value="Unassembled WGS sequence"/>
</dbReference>
<keyword evidence="5" id="KW-0677">Repeat</keyword>
<keyword evidence="3 10" id="KW-0813">Transport</keyword>
<dbReference type="Gene3D" id="1.50.40.10">
    <property type="entry name" value="Mitochondrial carrier domain"/>
    <property type="match status" value="2"/>
</dbReference>